<keyword evidence="3 5" id="KW-0547">Nucleotide-binding</keyword>
<dbReference type="HAMAP" id="MF_00397">
    <property type="entry name" value="CitG"/>
    <property type="match status" value="1"/>
</dbReference>
<dbReference type="AlphaFoldDB" id="A0A4Q1TM86"/>
<keyword evidence="4 5" id="KW-0067">ATP-binding</keyword>
<name>A0A4Q1TM86_9LACO</name>
<comment type="caution">
    <text evidence="6">The sequence shown here is derived from an EMBL/GenBank/DDBJ whole genome shotgun (WGS) entry which is preliminary data.</text>
</comment>
<keyword evidence="2 5" id="KW-0808">Transferase</keyword>
<sequence length="283" mass="30552">MNEQRIAQAAVNSLHAEVLLAPKPGLVDPESNGAHRDMDVTTFEASIDALAPYFTQYLHAGLAAKTVPQLYQTLRAIGIDAENAMLTATHGVNTHRGANFSFGFLLGALGWLLQQNTLQEVVAAEFAPLFPAVAQVAQGVAGDFRHLGDKAQLSHGEALYVKHGVTGVRGEALAGYPTIREIMLPYLQKTTTQGDLRYLRLMVHLMAQVEDANLLHRGGLAGLRFVQNAAKALLYVSDMRLPNALRTLNAEMITLNLSPGGTADYLSLAYFFDALSLLGTRTA</sequence>
<comment type="catalytic activity">
    <reaction evidence="1 5">
        <text>3'-dephospho-CoA + ATP = 2'-(5''-triphospho-alpha-D-ribosyl)-3'-dephospho-CoA + adenine</text>
        <dbReference type="Rhea" id="RHEA:15117"/>
        <dbReference type="ChEBI" id="CHEBI:16708"/>
        <dbReference type="ChEBI" id="CHEBI:30616"/>
        <dbReference type="ChEBI" id="CHEBI:57328"/>
        <dbReference type="ChEBI" id="CHEBI:61378"/>
        <dbReference type="EC" id="2.4.2.52"/>
    </reaction>
</comment>
<evidence type="ECO:0000256" key="2">
    <source>
        <dbReference type="ARBA" id="ARBA00022679"/>
    </source>
</evidence>
<accession>A0A4Q1TM86</accession>
<dbReference type="PANTHER" id="PTHR30201:SF2">
    <property type="entry name" value="2-(5''-TRIPHOSPHORIBOSYL)-3'-DEPHOSPHOCOENZYME-A SYNTHASE"/>
    <property type="match status" value="1"/>
</dbReference>
<dbReference type="GO" id="GO:0051191">
    <property type="term" value="P:prosthetic group biosynthetic process"/>
    <property type="evidence" value="ECO:0007669"/>
    <property type="project" value="TreeGrafter"/>
</dbReference>
<dbReference type="GO" id="GO:0005524">
    <property type="term" value="F:ATP binding"/>
    <property type="evidence" value="ECO:0007669"/>
    <property type="project" value="UniProtKB-KW"/>
</dbReference>
<organism evidence="6 7">
    <name type="scientific">Lacticaseibacillus chiayiensis</name>
    <dbReference type="NCBI Taxonomy" id="2100821"/>
    <lineage>
        <taxon>Bacteria</taxon>
        <taxon>Bacillati</taxon>
        <taxon>Bacillota</taxon>
        <taxon>Bacilli</taxon>
        <taxon>Lactobacillales</taxon>
        <taxon>Lactobacillaceae</taxon>
        <taxon>Lacticaseibacillus</taxon>
    </lineage>
</organism>
<dbReference type="InterPro" id="IPR002736">
    <property type="entry name" value="CitG"/>
</dbReference>
<dbReference type="PANTHER" id="PTHR30201">
    <property type="entry name" value="TRIPHOSPHORIBOSYL-DEPHOSPHO-COA SYNTHASE"/>
    <property type="match status" value="1"/>
</dbReference>
<dbReference type="NCBIfam" id="TIGR03125">
    <property type="entry name" value="citrate_citG"/>
    <property type="match status" value="1"/>
</dbReference>
<gene>
    <name evidence="5" type="primary">citG</name>
    <name evidence="6" type="ORF">BVJ53_11805</name>
</gene>
<evidence type="ECO:0000256" key="1">
    <source>
        <dbReference type="ARBA" id="ARBA00001210"/>
    </source>
</evidence>
<protein>
    <recommendedName>
        <fullName evidence="5">Probable 2-(5''-triphosphoribosyl)-3'-dephosphocoenzyme-A synthase</fullName>
        <shortName evidence="5">2-(5''-triphosphoribosyl)-3'-dephospho-CoA synthase</shortName>
        <ecNumber evidence="5">2.4.2.52</ecNumber>
    </recommendedName>
</protein>
<evidence type="ECO:0000313" key="6">
    <source>
        <dbReference type="EMBL" id="RXT19145.1"/>
    </source>
</evidence>
<dbReference type="Pfam" id="PF01874">
    <property type="entry name" value="CitG"/>
    <property type="match status" value="1"/>
</dbReference>
<dbReference type="Gene3D" id="1.10.4200.10">
    <property type="entry name" value="Triphosphoribosyl-dephospho-CoA protein"/>
    <property type="match status" value="1"/>
</dbReference>
<dbReference type="EMBL" id="MSSM01000032">
    <property type="protein sequence ID" value="RXT19145.1"/>
    <property type="molecule type" value="Genomic_DNA"/>
</dbReference>
<evidence type="ECO:0000256" key="5">
    <source>
        <dbReference type="HAMAP-Rule" id="MF_00397"/>
    </source>
</evidence>
<evidence type="ECO:0000256" key="4">
    <source>
        <dbReference type="ARBA" id="ARBA00022840"/>
    </source>
</evidence>
<dbReference type="Proteomes" id="UP000290475">
    <property type="component" value="Unassembled WGS sequence"/>
</dbReference>
<dbReference type="EC" id="2.4.2.52" evidence="5"/>
<dbReference type="GO" id="GO:0046917">
    <property type="term" value="F:triphosphoribosyl-dephospho-CoA synthase activity"/>
    <property type="evidence" value="ECO:0007669"/>
    <property type="project" value="UniProtKB-UniRule"/>
</dbReference>
<comment type="similarity">
    <text evidence="5">Belongs to the CitG/MdcB family.</text>
</comment>
<evidence type="ECO:0000256" key="3">
    <source>
        <dbReference type="ARBA" id="ARBA00022741"/>
    </source>
</evidence>
<proteinExistence type="inferred from homology"/>
<dbReference type="InterPro" id="IPR017551">
    <property type="entry name" value="TriPribosyl-deP-CoA_syn_CitG"/>
</dbReference>
<dbReference type="RefSeq" id="WP_129302581.1">
    <property type="nucleotide sequence ID" value="NZ_CP074378.1"/>
</dbReference>
<evidence type="ECO:0000313" key="7">
    <source>
        <dbReference type="Proteomes" id="UP000290475"/>
    </source>
</evidence>
<reference evidence="6 7" key="1">
    <citation type="submission" date="2017-01" db="EMBL/GenBank/DDBJ databases">
        <title>Lactobacillus chiayiensis sp. nov., a lactic acid bacterium isolated from compost.</title>
        <authorList>
            <person name="Huang C.-H."/>
        </authorList>
    </citation>
    <scope>NUCLEOTIDE SEQUENCE [LARGE SCALE GENOMIC DNA]</scope>
    <source>
        <strain evidence="7">chh01</strain>
    </source>
</reference>